<keyword evidence="5" id="KW-0966">Cell projection</keyword>
<feature type="domain" description="RPGR-interacting protein 1 first C2" evidence="8">
    <location>
        <begin position="389"/>
        <end position="546"/>
    </location>
</feature>
<dbReference type="GeneID" id="9058998"/>
<comment type="similarity">
    <text evidence="2">Belongs to the RPGRIP1 family.</text>
</comment>
<dbReference type="OrthoDB" id="441106at2759"/>
<keyword evidence="10" id="KW-1185">Reference proteome</keyword>
<evidence type="ECO:0000259" key="8">
    <source>
        <dbReference type="Pfam" id="PF11618"/>
    </source>
</evidence>
<proteinExistence type="inferred from homology"/>
<evidence type="ECO:0000313" key="9">
    <source>
        <dbReference type="EMBL" id="EER12801.1"/>
    </source>
</evidence>
<dbReference type="InParanoid" id="C5KRW0"/>
<evidence type="ECO:0000256" key="3">
    <source>
        <dbReference type="ARBA" id="ARBA00023054"/>
    </source>
</evidence>
<dbReference type="Pfam" id="PF11618">
    <property type="entry name" value="C2-C2_1"/>
    <property type="match status" value="1"/>
</dbReference>
<dbReference type="SUPFAM" id="SSF49562">
    <property type="entry name" value="C2 domain (Calcium/lipid-binding domain, CaLB)"/>
    <property type="match status" value="1"/>
</dbReference>
<dbReference type="RefSeq" id="XP_002781006.1">
    <property type="nucleotide sequence ID" value="XM_002780960.1"/>
</dbReference>
<dbReference type="GO" id="GO:0005856">
    <property type="term" value="C:cytoskeleton"/>
    <property type="evidence" value="ECO:0007669"/>
    <property type="project" value="UniProtKB-ARBA"/>
</dbReference>
<evidence type="ECO:0000256" key="2">
    <source>
        <dbReference type="ARBA" id="ARBA00006042"/>
    </source>
</evidence>
<keyword evidence="3 6" id="KW-0175">Coiled coil</keyword>
<dbReference type="GO" id="GO:1905515">
    <property type="term" value="P:non-motile cilium assembly"/>
    <property type="evidence" value="ECO:0007669"/>
    <property type="project" value="TreeGrafter"/>
</dbReference>
<dbReference type="PANTHER" id="PTHR14240:SF1">
    <property type="entry name" value="PROTEIN FANTOM-RELATED"/>
    <property type="match status" value="1"/>
</dbReference>
<evidence type="ECO:0000256" key="1">
    <source>
        <dbReference type="ARBA" id="ARBA00004138"/>
    </source>
</evidence>
<dbReference type="GO" id="GO:0035869">
    <property type="term" value="C:ciliary transition zone"/>
    <property type="evidence" value="ECO:0007669"/>
    <property type="project" value="TreeGrafter"/>
</dbReference>
<dbReference type="AlphaFoldDB" id="C5KRW0"/>
<evidence type="ECO:0000256" key="7">
    <source>
        <dbReference type="SAM" id="MobiDB-lite"/>
    </source>
</evidence>
<evidence type="ECO:0000313" key="10">
    <source>
        <dbReference type="Proteomes" id="UP000007800"/>
    </source>
</evidence>
<feature type="coiled-coil region" evidence="6">
    <location>
        <begin position="264"/>
        <end position="291"/>
    </location>
</feature>
<dbReference type="InterPro" id="IPR035892">
    <property type="entry name" value="C2_domain_sf"/>
</dbReference>
<dbReference type="EMBL" id="GG675931">
    <property type="protein sequence ID" value="EER12801.1"/>
    <property type="molecule type" value="Genomic_DNA"/>
</dbReference>
<dbReference type="PANTHER" id="PTHR14240">
    <property type="entry name" value="RETINITIS PIGMENTOSA GTPASE REGULATOR-INTERACTING PROTEIN"/>
    <property type="match status" value="1"/>
</dbReference>
<organism evidence="10">
    <name type="scientific">Perkinsus marinus (strain ATCC 50983 / TXsc)</name>
    <dbReference type="NCBI Taxonomy" id="423536"/>
    <lineage>
        <taxon>Eukaryota</taxon>
        <taxon>Sar</taxon>
        <taxon>Alveolata</taxon>
        <taxon>Perkinsozoa</taxon>
        <taxon>Perkinsea</taxon>
        <taxon>Perkinsida</taxon>
        <taxon>Perkinsidae</taxon>
        <taxon>Perkinsus</taxon>
    </lineage>
</organism>
<dbReference type="InterPro" id="IPR031139">
    <property type="entry name" value="RPGRIP1_fam"/>
</dbReference>
<dbReference type="Gene3D" id="2.60.40.150">
    <property type="entry name" value="C2 domain"/>
    <property type="match status" value="1"/>
</dbReference>
<evidence type="ECO:0000256" key="4">
    <source>
        <dbReference type="ARBA" id="ARBA00023069"/>
    </source>
</evidence>
<keyword evidence="4" id="KW-0969">Cilium</keyword>
<dbReference type="Proteomes" id="UP000007800">
    <property type="component" value="Unassembled WGS sequence"/>
</dbReference>
<comment type="subcellular location">
    <subcellularLocation>
        <location evidence="1">Cell projection</location>
        <location evidence="1">Cilium</location>
    </subcellularLocation>
</comment>
<evidence type="ECO:0000256" key="5">
    <source>
        <dbReference type="ARBA" id="ARBA00023273"/>
    </source>
</evidence>
<feature type="region of interest" description="Disordered" evidence="7">
    <location>
        <begin position="58"/>
        <end position="77"/>
    </location>
</feature>
<feature type="region of interest" description="Disordered" evidence="7">
    <location>
        <begin position="1"/>
        <end position="29"/>
    </location>
</feature>
<evidence type="ECO:0000256" key="6">
    <source>
        <dbReference type="SAM" id="Coils"/>
    </source>
</evidence>
<reference evidence="9 10" key="1">
    <citation type="submission" date="2008-07" db="EMBL/GenBank/DDBJ databases">
        <authorList>
            <person name="El-Sayed N."/>
            <person name="Caler E."/>
            <person name="Inman J."/>
            <person name="Amedeo P."/>
            <person name="Hass B."/>
            <person name="Wortman J."/>
        </authorList>
    </citation>
    <scope>NUCLEOTIDE SEQUENCE [LARGE SCALE GENOMIC DNA]</scope>
    <source>
        <strain evidence="10">ATCC 50983 / TXsc</strain>
    </source>
</reference>
<gene>
    <name evidence="9" type="ORF">Pmar_PMAR018056</name>
</gene>
<feature type="compositionally biased region" description="Polar residues" evidence="7">
    <location>
        <begin position="59"/>
        <end position="77"/>
    </location>
</feature>
<feature type="coiled-coil region" evidence="6">
    <location>
        <begin position="89"/>
        <end position="196"/>
    </location>
</feature>
<accession>C5KRW0</accession>
<sequence>MTGGPPSRSAPLAMNDRKSSGRSSRSLSITSVRRGGLAIQNPSLKRLALAGALTRRANSPFSHSRSYTARPSQTARTCLSPRRLSDAAELEMRSRIESLEEELATIRGKARRQELHAEIMEIAKSSFGQQGETRAALQRRVTELEGELMRIKEDLASEKQRADGMAAELQQKRRGAEELEQRVLTLTEENYRMRAEADRYNGQAIALESRLSFLTPSLTEEDRDRLGQVIAEIINNRPAAFVTLGSVGDTNAEEGEGSPGKLTVNTLSRMVDTLRQEKSDLVDEIQSLRKMLQIEAGISADLRKLMEARALESRERTGDLIKVSNAERDKWQRLASSRDLQVKQLQKRLAESRKSHIPASISEGRRTAVSSDGGFSDLSEIPDLSLNSLDVILSKGTLDGAIIHSLGFPVGQDTTTTPTETLMSVILVSFYDFDLCVSDAAAGLNPNYRTTLSFPGLDMIDDSNLWGALETEGLRLELEAFQVGATAAGAGGAVIGTSHISLGELLQRQADTNPTISGEAVFTVTGSTDMPETLGFVRYKIRFRHPIVDHYEQWKQRKMLERDLGRRGSRCYLSIAHQQMLVP</sequence>
<name>C5KRW0_PERM5</name>
<dbReference type="InterPro" id="IPR021656">
    <property type="entry name" value="C2-C2_1"/>
</dbReference>
<protein>
    <recommendedName>
        <fullName evidence="8">RPGR-interacting protein 1 first C2 domain-containing protein</fullName>
    </recommendedName>
</protein>